<dbReference type="Pfam" id="PF00536">
    <property type="entry name" value="SAM_1"/>
    <property type="match status" value="1"/>
</dbReference>
<dbReference type="PANTHER" id="PTHR24114:SF2">
    <property type="entry name" value="F-BOX DOMAIN-CONTAINING PROTEIN-RELATED"/>
    <property type="match status" value="1"/>
</dbReference>
<evidence type="ECO:0000256" key="1">
    <source>
        <dbReference type="SAM" id="SignalP"/>
    </source>
</evidence>
<dbReference type="KEGG" id="sre:PTSG_05745"/>
<dbReference type="RefSeq" id="XP_004993615.1">
    <property type="nucleotide sequence ID" value="XM_004993558.1"/>
</dbReference>
<gene>
    <name evidence="3" type="ORF">PTSG_05745</name>
</gene>
<dbReference type="PROSITE" id="PS51450">
    <property type="entry name" value="LRR"/>
    <property type="match status" value="1"/>
</dbReference>
<keyword evidence="1" id="KW-0732">Signal</keyword>
<dbReference type="OrthoDB" id="120976at2759"/>
<reference evidence="3" key="1">
    <citation type="submission" date="2009-08" db="EMBL/GenBank/DDBJ databases">
        <title>Annotation of Salpingoeca rosetta.</title>
        <authorList>
            <consortium name="The Broad Institute Genome Sequencing Platform"/>
            <person name="Russ C."/>
            <person name="Cuomo C."/>
            <person name="Burger G."/>
            <person name="Gray M.W."/>
            <person name="Holland P.W.H."/>
            <person name="King N."/>
            <person name="Lang F.B.F."/>
            <person name="Roger A.J."/>
            <person name="Ruiz-Trillo I."/>
            <person name="Young S.K."/>
            <person name="Zeng Q."/>
            <person name="Gargeya S."/>
            <person name="Alvarado L."/>
            <person name="Berlin A."/>
            <person name="Chapman S.B."/>
            <person name="Chen Z."/>
            <person name="Freedman E."/>
            <person name="Gellesch M."/>
            <person name="Goldberg J."/>
            <person name="Griggs A."/>
            <person name="Gujja S."/>
            <person name="Heilman E."/>
            <person name="Heiman D."/>
            <person name="Howarth C."/>
            <person name="Mehta T."/>
            <person name="Neiman D."/>
            <person name="Pearson M."/>
            <person name="Roberts A."/>
            <person name="Saif S."/>
            <person name="Shea T."/>
            <person name="Shenoy N."/>
            <person name="Sisk P."/>
            <person name="Stolte C."/>
            <person name="Sykes S."/>
            <person name="White J."/>
            <person name="Yandava C."/>
            <person name="Haas B."/>
            <person name="Nusbaum C."/>
            <person name="Birren B."/>
        </authorList>
    </citation>
    <scope>NUCLEOTIDE SEQUENCE [LARGE SCALE GENOMIC DNA]</scope>
    <source>
        <strain evidence="3">ATCC 50818</strain>
    </source>
</reference>
<dbReference type="InParanoid" id="F2UB40"/>
<dbReference type="OMA" id="SWVERIH"/>
<dbReference type="Pfam" id="PF13516">
    <property type="entry name" value="LRR_6"/>
    <property type="match status" value="6"/>
</dbReference>
<dbReference type="SUPFAM" id="SSF52047">
    <property type="entry name" value="RNI-like"/>
    <property type="match status" value="1"/>
</dbReference>
<dbReference type="InterPro" id="IPR001611">
    <property type="entry name" value="Leu-rich_rpt"/>
</dbReference>
<sequence>MRASCLVVWVAVVVALVVVGTHHGCLAFDCETHSLADATRMLQTQRCQELEVTHSATVGGTLDSATLDAFVAALAENRDVRKVELADNAFGDEGVQKVMGALLQRELDLYSLELEHNDITDAGLEAVVEFLRKSSALRKLKLGHNALTDAGASLLAEALPNQLHELDLSFNNIGDAGLLSLLHAASTTMLRELELEHNAVTDQGAAAAASLLLESDDSLRELDLDYNHLHADGLAALADCQQQRTDRGHRIHIKIKTGDGDFSKKQPRRYRSVKRSNVAAGWDEQRVKQWVSEIHPQFRKYGALMTANAVNGDVLAGLTDIDLQTMGVDNAMHRRRLLAEIRRLTSYDEL</sequence>
<dbReference type="PROSITE" id="PS50105">
    <property type="entry name" value="SAM_DOMAIN"/>
    <property type="match status" value="1"/>
</dbReference>
<dbReference type="eggNOG" id="KOG4308">
    <property type="taxonomic scope" value="Eukaryota"/>
</dbReference>
<dbReference type="SMART" id="SM00368">
    <property type="entry name" value="LRR_RI"/>
    <property type="match status" value="6"/>
</dbReference>
<dbReference type="InterPro" id="IPR032675">
    <property type="entry name" value="LRR_dom_sf"/>
</dbReference>
<organism evidence="4">
    <name type="scientific">Salpingoeca rosetta (strain ATCC 50818 / BSB-021)</name>
    <dbReference type="NCBI Taxonomy" id="946362"/>
    <lineage>
        <taxon>Eukaryota</taxon>
        <taxon>Choanoflagellata</taxon>
        <taxon>Craspedida</taxon>
        <taxon>Salpingoecidae</taxon>
        <taxon>Salpingoeca</taxon>
    </lineage>
</organism>
<feature type="chain" id="PRO_5003288539" description="SAM domain-containing protein" evidence="1">
    <location>
        <begin position="28"/>
        <end position="350"/>
    </location>
</feature>
<dbReference type="InterPro" id="IPR001660">
    <property type="entry name" value="SAM"/>
</dbReference>
<protein>
    <recommendedName>
        <fullName evidence="2">SAM domain-containing protein</fullName>
    </recommendedName>
</protein>
<keyword evidence="4" id="KW-1185">Reference proteome</keyword>
<dbReference type="PANTHER" id="PTHR24114">
    <property type="entry name" value="LEUCINE RICH REPEAT FAMILY PROTEIN"/>
    <property type="match status" value="1"/>
</dbReference>
<dbReference type="GeneID" id="16074191"/>
<dbReference type="InterPro" id="IPR013761">
    <property type="entry name" value="SAM/pointed_sf"/>
</dbReference>
<evidence type="ECO:0000259" key="2">
    <source>
        <dbReference type="PROSITE" id="PS50105"/>
    </source>
</evidence>
<dbReference type="SMART" id="SM00454">
    <property type="entry name" value="SAM"/>
    <property type="match status" value="1"/>
</dbReference>
<feature type="domain" description="SAM" evidence="2">
    <location>
        <begin position="282"/>
        <end position="347"/>
    </location>
</feature>
<evidence type="ECO:0000313" key="4">
    <source>
        <dbReference type="Proteomes" id="UP000007799"/>
    </source>
</evidence>
<dbReference type="Gene3D" id="1.10.150.50">
    <property type="entry name" value="Transcription Factor, Ets-1"/>
    <property type="match status" value="1"/>
</dbReference>
<proteinExistence type="predicted"/>
<name>F2UB40_SALR5</name>
<dbReference type="InterPro" id="IPR052394">
    <property type="entry name" value="LRR-containing"/>
</dbReference>
<accession>F2UB40</accession>
<dbReference type="Proteomes" id="UP000007799">
    <property type="component" value="Unassembled WGS sequence"/>
</dbReference>
<evidence type="ECO:0000313" key="3">
    <source>
        <dbReference type="EMBL" id="EGD74053.1"/>
    </source>
</evidence>
<dbReference type="AlphaFoldDB" id="F2UB40"/>
<feature type="signal peptide" evidence="1">
    <location>
        <begin position="1"/>
        <end position="27"/>
    </location>
</feature>
<dbReference type="SUPFAM" id="SSF47769">
    <property type="entry name" value="SAM/Pointed domain"/>
    <property type="match status" value="1"/>
</dbReference>
<dbReference type="EMBL" id="GL832967">
    <property type="protein sequence ID" value="EGD74053.1"/>
    <property type="molecule type" value="Genomic_DNA"/>
</dbReference>
<dbReference type="Gene3D" id="3.80.10.10">
    <property type="entry name" value="Ribonuclease Inhibitor"/>
    <property type="match status" value="2"/>
</dbReference>